<keyword evidence="2" id="KW-1185">Reference proteome</keyword>
<sequence length="343" mass="36882">MKLTLRPEWRLRPLSSFLGLADLKAGVTIAILFAGLNKVAGVYGLLAVLTGAGGSLAQISMYMYSALALVALIWGLKSVSKEDAKHTLYFAHAFFADHVFSTAWTIYFAVLWWIYTPHDGRQEITSPAQREIMEAGGGGNSSMTPIERIAAATTIWNEEKGTSMTVIVVGWFIKIYFALLLYSYAIHLRKGSYRNLPMSRAQASATYAAVNTIPDDDDDPEDFHLPIHAPPPPPPGHGHTPSGSSISSFADFVSAPGRARRQKAALKSSKLNPANGKIVVADGADDMDEVLFDEHETANGGFDSASASGSGGKDSADEESNATSSNDDRRSKGPRRTSKARAS</sequence>
<accession>A0ACB8TPN0</accession>
<evidence type="ECO:0000313" key="2">
    <source>
        <dbReference type="Proteomes" id="UP001055072"/>
    </source>
</evidence>
<evidence type="ECO:0000313" key="1">
    <source>
        <dbReference type="EMBL" id="KAI0083942.1"/>
    </source>
</evidence>
<comment type="caution">
    <text evidence="1">The sequence shown here is derived from an EMBL/GenBank/DDBJ whole genome shotgun (WGS) entry which is preliminary data.</text>
</comment>
<organism evidence="1 2">
    <name type="scientific">Irpex rosettiformis</name>
    <dbReference type="NCBI Taxonomy" id="378272"/>
    <lineage>
        <taxon>Eukaryota</taxon>
        <taxon>Fungi</taxon>
        <taxon>Dikarya</taxon>
        <taxon>Basidiomycota</taxon>
        <taxon>Agaricomycotina</taxon>
        <taxon>Agaricomycetes</taxon>
        <taxon>Polyporales</taxon>
        <taxon>Irpicaceae</taxon>
        <taxon>Irpex</taxon>
    </lineage>
</organism>
<dbReference type="EMBL" id="MU274950">
    <property type="protein sequence ID" value="KAI0083942.1"/>
    <property type="molecule type" value="Genomic_DNA"/>
</dbReference>
<gene>
    <name evidence="1" type="ORF">BDY19DRAFT_604683</name>
</gene>
<reference evidence="1" key="1">
    <citation type="journal article" date="2021" name="Environ. Microbiol.">
        <title>Gene family expansions and transcriptome signatures uncover fungal adaptations to wood decay.</title>
        <authorList>
            <person name="Hage H."/>
            <person name="Miyauchi S."/>
            <person name="Viragh M."/>
            <person name="Drula E."/>
            <person name="Min B."/>
            <person name="Chaduli D."/>
            <person name="Navarro D."/>
            <person name="Favel A."/>
            <person name="Norest M."/>
            <person name="Lesage-Meessen L."/>
            <person name="Balint B."/>
            <person name="Merenyi Z."/>
            <person name="de Eugenio L."/>
            <person name="Morin E."/>
            <person name="Martinez A.T."/>
            <person name="Baldrian P."/>
            <person name="Stursova M."/>
            <person name="Martinez M.J."/>
            <person name="Novotny C."/>
            <person name="Magnuson J.K."/>
            <person name="Spatafora J.W."/>
            <person name="Maurice S."/>
            <person name="Pangilinan J."/>
            <person name="Andreopoulos W."/>
            <person name="LaButti K."/>
            <person name="Hundley H."/>
            <person name="Na H."/>
            <person name="Kuo A."/>
            <person name="Barry K."/>
            <person name="Lipzen A."/>
            <person name="Henrissat B."/>
            <person name="Riley R."/>
            <person name="Ahrendt S."/>
            <person name="Nagy L.G."/>
            <person name="Grigoriev I.V."/>
            <person name="Martin F."/>
            <person name="Rosso M.N."/>
        </authorList>
    </citation>
    <scope>NUCLEOTIDE SEQUENCE</scope>
    <source>
        <strain evidence="1">CBS 384.51</strain>
    </source>
</reference>
<protein>
    <submittedName>
        <fullName evidence="1">Inositolphosphorylceramide synthase subunit Kei1-domain-containing protein</fullName>
    </submittedName>
</protein>
<proteinExistence type="predicted"/>
<name>A0ACB8TPN0_9APHY</name>
<dbReference type="Proteomes" id="UP001055072">
    <property type="component" value="Unassembled WGS sequence"/>
</dbReference>